<dbReference type="AlphaFoldDB" id="A0A2P6VF38"/>
<proteinExistence type="inferred from homology"/>
<dbReference type="PROSITE" id="PS50800">
    <property type="entry name" value="SAP"/>
    <property type="match status" value="1"/>
</dbReference>
<dbReference type="PANTHER" id="PTHR33403:SF31">
    <property type="entry name" value="PROTEIN SPIRAL1-LIKE 1"/>
    <property type="match status" value="1"/>
</dbReference>
<accession>A0A2P6VF38</accession>
<protein>
    <submittedName>
        <fullName evidence="4">Cortical microtubule associated SPIRAL1</fullName>
    </submittedName>
</protein>
<feature type="region of interest" description="Disordered" evidence="2">
    <location>
        <begin position="161"/>
        <end position="206"/>
    </location>
</feature>
<name>A0A2P6VF38_9CHLO</name>
<evidence type="ECO:0000259" key="3">
    <source>
        <dbReference type="PROSITE" id="PS50800"/>
    </source>
</evidence>
<dbReference type="STRING" id="554055.A0A2P6VF38"/>
<dbReference type="GO" id="GO:0010005">
    <property type="term" value="C:cortical microtubule, transverse to long axis"/>
    <property type="evidence" value="ECO:0007669"/>
    <property type="project" value="TreeGrafter"/>
</dbReference>
<organism evidence="4 5">
    <name type="scientific">Micractinium conductrix</name>
    <dbReference type="NCBI Taxonomy" id="554055"/>
    <lineage>
        <taxon>Eukaryota</taxon>
        <taxon>Viridiplantae</taxon>
        <taxon>Chlorophyta</taxon>
        <taxon>core chlorophytes</taxon>
        <taxon>Trebouxiophyceae</taxon>
        <taxon>Chlorellales</taxon>
        <taxon>Chlorellaceae</taxon>
        <taxon>Chlorella clade</taxon>
        <taxon>Micractinium</taxon>
    </lineage>
</organism>
<feature type="domain" description="SAP" evidence="3">
    <location>
        <begin position="10"/>
        <end position="44"/>
    </location>
</feature>
<comment type="similarity">
    <text evidence="1">Belongs to the SPIRAL1 family.</text>
</comment>
<dbReference type="PANTHER" id="PTHR33403">
    <property type="entry name" value="SPR1"/>
    <property type="match status" value="1"/>
</dbReference>
<dbReference type="OrthoDB" id="62622at2759"/>
<evidence type="ECO:0000313" key="5">
    <source>
        <dbReference type="Proteomes" id="UP000239649"/>
    </source>
</evidence>
<feature type="compositionally biased region" description="Polar residues" evidence="2">
    <location>
        <begin position="85"/>
        <end position="95"/>
    </location>
</feature>
<dbReference type="InterPro" id="IPR039613">
    <property type="entry name" value="SPR1/2/3/4/5"/>
</dbReference>
<reference evidence="4 5" key="1">
    <citation type="journal article" date="2018" name="Plant J.">
        <title>Genome sequences of Chlorella sorokiniana UTEX 1602 and Micractinium conductrix SAG 241.80: implications to maltose excretion by a green alga.</title>
        <authorList>
            <person name="Arriola M.B."/>
            <person name="Velmurugan N."/>
            <person name="Zhang Y."/>
            <person name="Plunkett M.H."/>
            <person name="Hondzo H."/>
            <person name="Barney B.M."/>
        </authorList>
    </citation>
    <scope>NUCLEOTIDE SEQUENCE [LARGE SCALE GENOMIC DNA]</scope>
    <source>
        <strain evidence="4 5">SAG 241.80</strain>
    </source>
</reference>
<evidence type="ECO:0000313" key="4">
    <source>
        <dbReference type="EMBL" id="PSC72704.1"/>
    </source>
</evidence>
<dbReference type="InterPro" id="IPR003034">
    <property type="entry name" value="SAP_dom"/>
</dbReference>
<sequence length="206" mass="21908">MANVKLDDLLKPLLLKDLRIQCRARGVNPGGSREALMERVRDHMVETGNFELVREWNGEVAMGIAPPVAQPRNEDGGIGINDNNYSRSEGQNVGNFITDRPSSRVLAPPGGTMSWNMSGDMPAEPAKPRGKQYGYAPPQVSVSAHAAPVAAATAATDFDSDAVRGEPTHNNNYSRAQGQNVGNFLTDKPSSRVLAPPGGGSSIVFG</sequence>
<feature type="region of interest" description="Disordered" evidence="2">
    <location>
        <begin position="83"/>
        <end position="105"/>
    </location>
</feature>
<comment type="caution">
    <text evidence="4">The sequence shown here is derived from an EMBL/GenBank/DDBJ whole genome shotgun (WGS) entry which is preliminary data.</text>
</comment>
<feature type="compositionally biased region" description="Gly residues" evidence="2">
    <location>
        <begin position="197"/>
        <end position="206"/>
    </location>
</feature>
<dbReference type="GO" id="GO:0043622">
    <property type="term" value="P:cortical microtubule organization"/>
    <property type="evidence" value="ECO:0007669"/>
    <property type="project" value="InterPro"/>
</dbReference>
<dbReference type="EMBL" id="LHPF02000009">
    <property type="protein sequence ID" value="PSC72704.1"/>
    <property type="molecule type" value="Genomic_DNA"/>
</dbReference>
<gene>
    <name evidence="4" type="ORF">C2E20_3983</name>
</gene>
<feature type="compositionally biased region" description="Polar residues" evidence="2">
    <location>
        <begin position="168"/>
        <end position="183"/>
    </location>
</feature>
<dbReference type="Proteomes" id="UP000239649">
    <property type="component" value="Unassembled WGS sequence"/>
</dbReference>
<keyword evidence="5" id="KW-1185">Reference proteome</keyword>
<evidence type="ECO:0000256" key="1">
    <source>
        <dbReference type="ARBA" id="ARBA00009656"/>
    </source>
</evidence>
<evidence type="ECO:0000256" key="2">
    <source>
        <dbReference type="SAM" id="MobiDB-lite"/>
    </source>
</evidence>